<dbReference type="InterPro" id="IPR035093">
    <property type="entry name" value="RelE/ParE_toxin_dom_sf"/>
</dbReference>
<dbReference type="AlphaFoldDB" id="A0A831XK66"/>
<evidence type="ECO:0000256" key="1">
    <source>
        <dbReference type="ARBA" id="ARBA00006226"/>
    </source>
</evidence>
<dbReference type="PANTHER" id="PTHR33755:SF5">
    <property type="entry name" value="TYPE II TOXIN-ANTITOXIN SYSTEM RELE_PARE FAMILY TOXIN"/>
    <property type="match status" value="1"/>
</dbReference>
<dbReference type="Pfam" id="PF05016">
    <property type="entry name" value="ParE_toxin"/>
    <property type="match status" value="1"/>
</dbReference>
<dbReference type="PANTHER" id="PTHR33755">
    <property type="entry name" value="TOXIN PARE1-RELATED"/>
    <property type="match status" value="1"/>
</dbReference>
<keyword evidence="2" id="KW-1277">Toxin-antitoxin system</keyword>
<proteinExistence type="inferred from homology"/>
<name>A0A831XK66_GEOME</name>
<organism evidence="3">
    <name type="scientific">Geobacter metallireducens</name>
    <dbReference type="NCBI Taxonomy" id="28232"/>
    <lineage>
        <taxon>Bacteria</taxon>
        <taxon>Pseudomonadati</taxon>
        <taxon>Thermodesulfobacteriota</taxon>
        <taxon>Desulfuromonadia</taxon>
        <taxon>Geobacterales</taxon>
        <taxon>Geobacteraceae</taxon>
        <taxon>Geobacter</taxon>
    </lineage>
</organism>
<protein>
    <submittedName>
        <fullName evidence="3">Type II toxin-antitoxin system RelE/ParE family toxin</fullName>
    </submittedName>
</protein>
<reference evidence="3" key="1">
    <citation type="journal article" date="2020" name="mSystems">
        <title>Genome- and Community-Level Interaction Insights into Carbon Utilization and Element Cycling Functions of Hydrothermarchaeota in Hydrothermal Sediment.</title>
        <authorList>
            <person name="Zhou Z."/>
            <person name="Liu Y."/>
            <person name="Xu W."/>
            <person name="Pan J."/>
            <person name="Luo Z.H."/>
            <person name="Li M."/>
        </authorList>
    </citation>
    <scope>NUCLEOTIDE SEQUENCE [LARGE SCALE GENOMIC DNA]</scope>
    <source>
        <strain evidence="3">SpSt-349</strain>
    </source>
</reference>
<comment type="similarity">
    <text evidence="1">Belongs to the RelE toxin family.</text>
</comment>
<dbReference type="Gene3D" id="3.30.2310.20">
    <property type="entry name" value="RelE-like"/>
    <property type="match status" value="1"/>
</dbReference>
<sequence length="101" mass="11674">MARTVKWTEAALTDLAETADFIARDSPFYAASLVREVRTASLTLRNFAHRGRVVPECDSPEIREIFIKSWRLIYQITDDHVFILAFVHGARDLSALWKRRP</sequence>
<gene>
    <name evidence="3" type="ORF">ENQ87_01025</name>
</gene>
<evidence type="ECO:0000256" key="2">
    <source>
        <dbReference type="ARBA" id="ARBA00022649"/>
    </source>
</evidence>
<dbReference type="InterPro" id="IPR051803">
    <property type="entry name" value="TA_system_RelE-like_toxin"/>
</dbReference>
<comment type="caution">
    <text evidence="3">The sequence shown here is derived from an EMBL/GenBank/DDBJ whole genome shotgun (WGS) entry which is preliminary data.</text>
</comment>
<accession>A0A831XK66</accession>
<evidence type="ECO:0000313" key="3">
    <source>
        <dbReference type="EMBL" id="HEN40948.1"/>
    </source>
</evidence>
<dbReference type="EMBL" id="DSOV01000004">
    <property type="protein sequence ID" value="HEN40948.1"/>
    <property type="molecule type" value="Genomic_DNA"/>
</dbReference>
<dbReference type="InterPro" id="IPR007712">
    <property type="entry name" value="RelE/ParE_toxin"/>
</dbReference>